<dbReference type="GO" id="GO:0004729">
    <property type="term" value="F:oxygen-dependent protoporphyrinogen oxidase activity"/>
    <property type="evidence" value="ECO:0007669"/>
    <property type="project" value="InterPro"/>
</dbReference>
<comment type="catalytic activity">
    <reaction evidence="7">
        <text>protoporphyrinogen IX + 3 a menaquinone = protoporphyrin IX + 3 a menaquinol</text>
        <dbReference type="Rhea" id="RHEA:27409"/>
        <dbReference type="Rhea" id="RHEA-COMP:9537"/>
        <dbReference type="Rhea" id="RHEA-COMP:9539"/>
        <dbReference type="ChEBI" id="CHEBI:16374"/>
        <dbReference type="ChEBI" id="CHEBI:18151"/>
        <dbReference type="ChEBI" id="CHEBI:57306"/>
        <dbReference type="ChEBI" id="CHEBI:57307"/>
        <dbReference type="EC" id="1.3.5.3"/>
    </reaction>
</comment>
<evidence type="ECO:0000259" key="8">
    <source>
        <dbReference type="Pfam" id="PF12724"/>
    </source>
</evidence>
<dbReference type="UniPathway" id="UPA00251">
    <property type="reaction ID" value="UER00324"/>
</dbReference>
<dbReference type="NCBIfam" id="NF008316">
    <property type="entry name" value="PRK11104.1"/>
    <property type="match status" value="1"/>
</dbReference>
<dbReference type="InterPro" id="IPR052200">
    <property type="entry name" value="Protoporphyrinogen_IX_DH"/>
</dbReference>
<protein>
    <recommendedName>
        <fullName evidence="7">Protoporphyrinogen IX dehydrogenase [quinone]</fullName>
        <ecNumber evidence="7">1.3.5.3</ecNumber>
    </recommendedName>
    <alternativeName>
        <fullName evidence="7">Protoporphyrinogen IX dehydrogenase [menaquinone]</fullName>
    </alternativeName>
    <alternativeName>
        <fullName evidence="7">Protoporphyrinogen IX dehydrogenase [ubiquinone]</fullName>
    </alternativeName>
    <alternativeName>
        <fullName evidence="7">Protoporphyrinogen oxidase</fullName>
        <shortName evidence="7">PPO</shortName>
    </alternativeName>
</protein>
<evidence type="ECO:0000313" key="9">
    <source>
        <dbReference type="EMBL" id="SBS30722.1"/>
    </source>
</evidence>
<keyword evidence="10" id="KW-1185">Reference proteome</keyword>
<dbReference type="InterPro" id="IPR044264">
    <property type="entry name" value="HemG"/>
</dbReference>
<keyword evidence="7" id="KW-1003">Cell membrane</keyword>
<comment type="catalytic activity">
    <reaction evidence="7">
        <text>protoporphyrinogen IX + 3 a ubiquinone = protoporphyrin IX + 3 a ubiquinol</text>
        <dbReference type="Rhea" id="RHEA:63936"/>
        <dbReference type="Rhea" id="RHEA-COMP:9565"/>
        <dbReference type="Rhea" id="RHEA-COMP:9566"/>
        <dbReference type="ChEBI" id="CHEBI:16389"/>
        <dbReference type="ChEBI" id="CHEBI:17976"/>
        <dbReference type="ChEBI" id="CHEBI:57306"/>
        <dbReference type="ChEBI" id="CHEBI:57307"/>
    </reaction>
</comment>
<sequence length="187" mass="21477">MEHFAIVVVSIIMKNTLILYSSVDGHTLKICDTIARHLEQQGHRAHLIAIEQATTEMLIQYGKIVIGASIRYGKHRKNLIEFIRSNKAILDDKTCCFFSVNLVARKADKNTPETNPYLQKLLQKLDWQPSLLSVFAGKVDYQKYAFFDRIMIQLIMWMTKGPTDINSVIDYTDWQAVGTFSQQIAEH</sequence>
<dbReference type="GO" id="GO:0006782">
    <property type="term" value="P:protoporphyrinogen IX biosynthetic process"/>
    <property type="evidence" value="ECO:0007669"/>
    <property type="project" value="UniProtKB-UniRule"/>
</dbReference>
<dbReference type="EMBL" id="FLOB01000003">
    <property type="protein sequence ID" value="SBS30722.1"/>
    <property type="molecule type" value="Genomic_DNA"/>
</dbReference>
<reference evidence="9 10" key="1">
    <citation type="submission" date="2016-06" db="EMBL/GenBank/DDBJ databases">
        <authorList>
            <person name="Kjaerup R.B."/>
            <person name="Dalgaard T.S."/>
            <person name="Juul-Madsen H.R."/>
        </authorList>
    </citation>
    <scope>NUCLEOTIDE SEQUENCE [LARGE SCALE GENOMIC DNA]</scope>
    <source>
        <strain evidence="9 10">CECT 8886</strain>
    </source>
</reference>
<keyword evidence="3 7" id="KW-0547">Nucleotide-binding</keyword>
<evidence type="ECO:0000256" key="4">
    <source>
        <dbReference type="ARBA" id="ARBA00023002"/>
    </source>
</evidence>
<evidence type="ECO:0000256" key="5">
    <source>
        <dbReference type="ARBA" id="ARBA00023136"/>
    </source>
</evidence>
<keyword evidence="1 7" id="KW-0285">Flavoprotein</keyword>
<feature type="domain" description="Flavodoxin" evidence="8">
    <location>
        <begin position="17"/>
        <end position="165"/>
    </location>
</feature>
<dbReference type="Gene3D" id="3.40.50.360">
    <property type="match status" value="1"/>
</dbReference>
<comment type="similarity">
    <text evidence="7">Belongs to the HemG family.</text>
</comment>
<proteinExistence type="inferred from homology"/>
<comment type="catalytic activity">
    <reaction evidence="7">
        <text>protoporphyrinogen IX + 3 a quinone = protoporphyrin IX + 3 a quinol</text>
        <dbReference type="Rhea" id="RHEA:65032"/>
        <dbReference type="ChEBI" id="CHEBI:24646"/>
        <dbReference type="ChEBI" id="CHEBI:57306"/>
        <dbReference type="ChEBI" id="CHEBI:57307"/>
        <dbReference type="ChEBI" id="CHEBI:132124"/>
        <dbReference type="EC" id="1.3.5.3"/>
    </reaction>
</comment>
<dbReference type="STRING" id="1792290.MSP8886_01904"/>
<comment type="function">
    <text evidence="7">Catalyzes the 6-electron oxidation of protoporphyrinogen IX to form protoporphyrin IX; under anaerobic conditions uses menaquinone as an electron acceptor, under aerobic conditions uses ubiquinone as an electron acceptor.</text>
</comment>
<dbReference type="EC" id="1.3.5.3" evidence="7"/>
<evidence type="ECO:0000256" key="7">
    <source>
        <dbReference type="HAMAP-Rule" id="MF_00853"/>
    </source>
</evidence>
<evidence type="ECO:0000256" key="6">
    <source>
        <dbReference type="ARBA" id="ARBA00023244"/>
    </source>
</evidence>
<dbReference type="GO" id="GO:0070819">
    <property type="term" value="F:menaquinone-dependent protoporphyrinogen oxidase activity"/>
    <property type="evidence" value="ECO:0007669"/>
    <property type="project" value="UniProtKB-UniRule"/>
</dbReference>
<organism evidence="9 10">
    <name type="scientific">Marinomonas spartinae</name>
    <dbReference type="NCBI Taxonomy" id="1792290"/>
    <lineage>
        <taxon>Bacteria</taxon>
        <taxon>Pseudomonadati</taxon>
        <taxon>Pseudomonadota</taxon>
        <taxon>Gammaproteobacteria</taxon>
        <taxon>Oceanospirillales</taxon>
        <taxon>Oceanospirillaceae</taxon>
        <taxon>Marinomonas</taxon>
    </lineage>
</organism>
<comment type="cofactor">
    <cofactor evidence="7">
        <name>FMN</name>
        <dbReference type="ChEBI" id="CHEBI:58210"/>
    </cofactor>
    <text evidence="7">Binds 1 FMN non-covalently per subunit.</text>
</comment>
<gene>
    <name evidence="7 9" type="primary">hemG</name>
    <name evidence="9" type="ORF">MSP8886_01904</name>
</gene>
<evidence type="ECO:0000256" key="2">
    <source>
        <dbReference type="ARBA" id="ARBA00022643"/>
    </source>
</evidence>
<keyword evidence="6 7" id="KW-0627">Porphyrin biosynthesis</keyword>
<dbReference type="AlphaFoldDB" id="A0A1A8TD61"/>
<keyword evidence="4 7" id="KW-0560">Oxidoreductase</keyword>
<comment type="pathway">
    <text evidence="7">Porphyrin-containing compound metabolism; protoporphyrin-IX biosynthesis; protoporphyrin-IX from protoporphyrinogen-IX: step 1/1.</text>
</comment>
<evidence type="ECO:0000256" key="3">
    <source>
        <dbReference type="ARBA" id="ARBA00022741"/>
    </source>
</evidence>
<keyword evidence="5" id="KW-0472">Membrane</keyword>
<accession>A0A1A8TD61</accession>
<comment type="subcellular location">
    <subcellularLocation>
        <location evidence="7">Cell membrane</location>
        <topology evidence="7">Peripheral membrane protein</topology>
    </subcellularLocation>
</comment>
<dbReference type="PANTHER" id="PTHR38030">
    <property type="entry name" value="PROTOPORPHYRINOGEN IX DEHYDROGENASE [MENAQUINONE]"/>
    <property type="match status" value="1"/>
</dbReference>
<dbReference type="GO" id="GO:0010181">
    <property type="term" value="F:FMN binding"/>
    <property type="evidence" value="ECO:0007669"/>
    <property type="project" value="UniProtKB-UniRule"/>
</dbReference>
<name>A0A1A8TD61_9GAMM</name>
<dbReference type="PANTHER" id="PTHR38030:SF2">
    <property type="entry name" value="PROTOPORPHYRINOGEN IX DEHYDROGENASE [QUINONE]"/>
    <property type="match status" value="1"/>
</dbReference>
<dbReference type="SUPFAM" id="SSF52218">
    <property type="entry name" value="Flavoproteins"/>
    <property type="match status" value="1"/>
</dbReference>
<dbReference type="GO" id="GO:0005886">
    <property type="term" value="C:plasma membrane"/>
    <property type="evidence" value="ECO:0007669"/>
    <property type="project" value="UniProtKB-SubCell"/>
</dbReference>
<dbReference type="Proteomes" id="UP000092544">
    <property type="component" value="Unassembled WGS sequence"/>
</dbReference>
<dbReference type="InterPro" id="IPR026816">
    <property type="entry name" value="Flavodoxin_dom"/>
</dbReference>
<dbReference type="HAMAP" id="MF_00853">
    <property type="entry name" value="HemG"/>
    <property type="match status" value="1"/>
</dbReference>
<keyword evidence="2 7" id="KW-0288">FMN</keyword>
<dbReference type="InterPro" id="IPR029039">
    <property type="entry name" value="Flavoprotein-like_sf"/>
</dbReference>
<evidence type="ECO:0000313" key="10">
    <source>
        <dbReference type="Proteomes" id="UP000092544"/>
    </source>
</evidence>
<dbReference type="Pfam" id="PF12724">
    <property type="entry name" value="Flavodoxin_5"/>
    <property type="match status" value="1"/>
</dbReference>
<evidence type="ECO:0000256" key="1">
    <source>
        <dbReference type="ARBA" id="ARBA00022630"/>
    </source>
</evidence>